<gene>
    <name evidence="3" type="ORF">CHK_0454</name>
</gene>
<dbReference type="OrthoDB" id="1956119at2"/>
<keyword evidence="4" id="KW-1185">Reference proteome</keyword>
<evidence type="ECO:0008006" key="5">
    <source>
        <dbReference type="Google" id="ProtNLM"/>
    </source>
</evidence>
<name>A0A0M2NM28_9FIRM</name>
<dbReference type="STRING" id="270498.CHK_0454"/>
<evidence type="ECO:0000313" key="3">
    <source>
        <dbReference type="EMBL" id="KKI52026.1"/>
    </source>
</evidence>
<dbReference type="Proteomes" id="UP000034076">
    <property type="component" value="Unassembled WGS sequence"/>
</dbReference>
<organism evidence="3 4">
    <name type="scientific">Christensenella hongkongensis</name>
    <dbReference type="NCBI Taxonomy" id="270498"/>
    <lineage>
        <taxon>Bacteria</taxon>
        <taxon>Bacillati</taxon>
        <taxon>Bacillota</taxon>
        <taxon>Clostridia</taxon>
        <taxon>Christensenellales</taxon>
        <taxon>Christensenellaceae</taxon>
        <taxon>Christensenella</taxon>
    </lineage>
</organism>
<dbReference type="RefSeq" id="WP_052740178.1">
    <property type="nucleotide sequence ID" value="NZ_LAYJ01000045.1"/>
</dbReference>
<feature type="region of interest" description="Disordered" evidence="1">
    <location>
        <begin position="117"/>
        <end position="143"/>
    </location>
</feature>
<protein>
    <recommendedName>
        <fullName evidence="5">DUF4190 domain-containing protein</fullName>
    </recommendedName>
</protein>
<evidence type="ECO:0000256" key="1">
    <source>
        <dbReference type="SAM" id="MobiDB-lite"/>
    </source>
</evidence>
<feature type="transmembrane region" description="Helical" evidence="2">
    <location>
        <begin position="180"/>
        <end position="207"/>
    </location>
</feature>
<feature type="transmembrane region" description="Helical" evidence="2">
    <location>
        <begin position="219"/>
        <end position="252"/>
    </location>
</feature>
<evidence type="ECO:0000256" key="2">
    <source>
        <dbReference type="SAM" id="Phobius"/>
    </source>
</evidence>
<proteinExistence type="predicted"/>
<evidence type="ECO:0000313" key="4">
    <source>
        <dbReference type="Proteomes" id="UP000034076"/>
    </source>
</evidence>
<reference evidence="3 4" key="1">
    <citation type="submission" date="2015-04" db="EMBL/GenBank/DDBJ databases">
        <title>Draft genome sequence of bacteremic isolate Catabacter hongkongensis type strain HKU16T.</title>
        <authorList>
            <person name="Lau S.K."/>
            <person name="Teng J.L."/>
            <person name="Huang Y."/>
            <person name="Curreem S.O."/>
            <person name="Tsui S.K."/>
            <person name="Woo P.C."/>
        </authorList>
    </citation>
    <scope>NUCLEOTIDE SEQUENCE [LARGE SCALE GENOMIC DNA]</scope>
    <source>
        <strain evidence="3 4">HKU16</strain>
    </source>
</reference>
<accession>A0A0M2NM28</accession>
<dbReference type="EMBL" id="LAYJ01000045">
    <property type="protein sequence ID" value="KKI52026.1"/>
    <property type="molecule type" value="Genomic_DNA"/>
</dbReference>
<comment type="caution">
    <text evidence="3">The sequence shown here is derived from an EMBL/GenBank/DDBJ whole genome shotgun (WGS) entry which is preliminary data.</text>
</comment>
<sequence>MARFMADFYVDRPDADQFIAFVSQDFFGKEGYQYVNFKGENVWKKGVGALAAPQFIKLEYMGGRVHLEAWLRTVWLPGVYGGEMDFTGAWGFAVKDSFHKTVNQLIGLLQQSQVLQNGAAPQQPTEPAGQTAPDMQQAPPAVQGEQNFGQEAPQQVYQPQQQAPQGVPVFVHDPKGSATLALVMGLVSILGIWVPIIGIVCGIIGIVSGRKGMRSTARGMGTAGFVLSVVFLAVSIIVAVFSAMMLLAFGYYAY</sequence>
<keyword evidence="2" id="KW-1133">Transmembrane helix</keyword>
<keyword evidence="2" id="KW-0812">Transmembrane</keyword>
<dbReference type="AlphaFoldDB" id="A0A0M2NM28"/>
<keyword evidence="2" id="KW-0472">Membrane</keyword>